<accession>A0A1H1G3L6</accession>
<organism evidence="2 3">
    <name type="scientific">Crystallibacter crystallopoietes</name>
    <dbReference type="NCBI Taxonomy" id="37928"/>
    <lineage>
        <taxon>Bacteria</taxon>
        <taxon>Bacillati</taxon>
        <taxon>Actinomycetota</taxon>
        <taxon>Actinomycetes</taxon>
        <taxon>Micrococcales</taxon>
        <taxon>Micrococcaceae</taxon>
        <taxon>Crystallibacter</taxon>
    </lineage>
</organism>
<evidence type="ECO:0000256" key="1">
    <source>
        <dbReference type="SAM" id="SignalP"/>
    </source>
</evidence>
<proteinExistence type="predicted"/>
<evidence type="ECO:0000313" key="2">
    <source>
        <dbReference type="EMBL" id="SDR07817.1"/>
    </source>
</evidence>
<keyword evidence="3" id="KW-1185">Reference proteome</keyword>
<feature type="chain" id="PRO_5038642235" description="DUF3515 domain-containing protein" evidence="1">
    <location>
        <begin position="27"/>
        <end position="162"/>
    </location>
</feature>
<protein>
    <recommendedName>
        <fullName evidence="4">DUF3515 domain-containing protein</fullName>
    </recommendedName>
</protein>
<dbReference type="RefSeq" id="WP_074702006.1">
    <property type="nucleotide sequence ID" value="NZ_CP018863.1"/>
</dbReference>
<dbReference type="OrthoDB" id="4331648at2"/>
<feature type="signal peptide" evidence="1">
    <location>
        <begin position="1"/>
        <end position="26"/>
    </location>
</feature>
<dbReference type="Pfam" id="PF12028">
    <property type="entry name" value="DUF3515"/>
    <property type="match status" value="1"/>
</dbReference>
<sequence length="162" mass="17097">MSRMNALSRNLPALLLGAGIVFTATACSPIVQVDGAEDAANPACAPMMVILPEFVADAERRETSSQATAAWGDPSKVILRCGVPVPGPTTDRCVTVNGIDWVLHEGEETWTATTYGREPATELIFNPDEVAESTILVDLADAAAEIPQTNKCINPTDTLDAS</sequence>
<evidence type="ECO:0008006" key="4">
    <source>
        <dbReference type="Google" id="ProtNLM"/>
    </source>
</evidence>
<dbReference type="EMBL" id="FNKH01000002">
    <property type="protein sequence ID" value="SDR07817.1"/>
    <property type="molecule type" value="Genomic_DNA"/>
</dbReference>
<gene>
    <name evidence="2" type="ORF">SAMN04489742_3826</name>
</gene>
<evidence type="ECO:0000313" key="3">
    <source>
        <dbReference type="Proteomes" id="UP000181917"/>
    </source>
</evidence>
<reference evidence="2 3" key="1">
    <citation type="submission" date="2016-10" db="EMBL/GenBank/DDBJ databases">
        <authorList>
            <person name="de Groot N.N."/>
        </authorList>
    </citation>
    <scope>NUCLEOTIDE SEQUENCE [LARGE SCALE GENOMIC DNA]</scope>
    <source>
        <strain evidence="2 3">DSM 20117</strain>
    </source>
</reference>
<dbReference type="AlphaFoldDB" id="A0A1H1G3L6"/>
<dbReference type="InterPro" id="IPR021903">
    <property type="entry name" value="DUF3515"/>
</dbReference>
<dbReference type="STRING" id="37928.SAMN04489742_3826"/>
<dbReference type="KEGG" id="acry:AC20117_20245"/>
<name>A0A1H1G3L6_9MICC</name>
<dbReference type="Proteomes" id="UP000181917">
    <property type="component" value="Unassembled WGS sequence"/>
</dbReference>
<keyword evidence="1" id="KW-0732">Signal</keyword>
<dbReference type="PROSITE" id="PS51257">
    <property type="entry name" value="PROKAR_LIPOPROTEIN"/>
    <property type="match status" value="1"/>
</dbReference>